<organism evidence="1 2">
    <name type="scientific">Penicillium fimorum</name>
    <dbReference type="NCBI Taxonomy" id="1882269"/>
    <lineage>
        <taxon>Eukaryota</taxon>
        <taxon>Fungi</taxon>
        <taxon>Dikarya</taxon>
        <taxon>Ascomycota</taxon>
        <taxon>Pezizomycotina</taxon>
        <taxon>Eurotiomycetes</taxon>
        <taxon>Eurotiomycetidae</taxon>
        <taxon>Eurotiales</taxon>
        <taxon>Aspergillaceae</taxon>
        <taxon>Penicillium</taxon>
    </lineage>
</organism>
<name>A0A9X0CAC6_9EURO</name>
<keyword evidence="2" id="KW-1185">Reference proteome</keyword>
<reference evidence="1" key="2">
    <citation type="journal article" date="2023" name="IMA Fungus">
        <title>Comparative genomic study of the Penicillium genus elucidates a diverse pangenome and 15 lateral gene transfer events.</title>
        <authorList>
            <person name="Petersen C."/>
            <person name="Sorensen T."/>
            <person name="Nielsen M.R."/>
            <person name="Sondergaard T.E."/>
            <person name="Sorensen J.L."/>
            <person name="Fitzpatrick D.A."/>
            <person name="Frisvad J.C."/>
            <person name="Nielsen K.L."/>
        </authorList>
    </citation>
    <scope>NUCLEOTIDE SEQUENCE</scope>
    <source>
        <strain evidence="1">IBT 29495</strain>
    </source>
</reference>
<dbReference type="AlphaFoldDB" id="A0A9X0CAC6"/>
<comment type="caution">
    <text evidence="1">The sequence shown here is derived from an EMBL/GenBank/DDBJ whole genome shotgun (WGS) entry which is preliminary data.</text>
</comment>
<reference evidence="1" key="1">
    <citation type="submission" date="2022-12" db="EMBL/GenBank/DDBJ databases">
        <authorList>
            <person name="Petersen C."/>
        </authorList>
    </citation>
    <scope>NUCLEOTIDE SEQUENCE</scope>
    <source>
        <strain evidence="1">IBT 29495</strain>
    </source>
</reference>
<gene>
    <name evidence="1" type="ORF">N7463_003877</name>
</gene>
<protein>
    <submittedName>
        <fullName evidence="1">Uncharacterized protein</fullName>
    </submittedName>
</protein>
<accession>A0A9X0CAC6</accession>
<dbReference type="EMBL" id="JAPWDS010000002">
    <property type="protein sequence ID" value="KAJ5514325.1"/>
    <property type="molecule type" value="Genomic_DNA"/>
</dbReference>
<sequence>MSEVDYNRNSHSDRIKEFNSALSSLSSNALAVRENPPAAADARKWATLAAESSRYLRLHVAEESALCPFLDLVEETEAGQSLGQFLVYSSWQPGKT</sequence>
<evidence type="ECO:0000313" key="1">
    <source>
        <dbReference type="EMBL" id="KAJ5514325.1"/>
    </source>
</evidence>
<evidence type="ECO:0000313" key="2">
    <source>
        <dbReference type="Proteomes" id="UP001149954"/>
    </source>
</evidence>
<dbReference type="Proteomes" id="UP001149954">
    <property type="component" value="Unassembled WGS sequence"/>
</dbReference>
<proteinExistence type="predicted"/>